<protein>
    <recommendedName>
        <fullName evidence="4">DUF3618 domain-containing protein</fullName>
    </recommendedName>
</protein>
<evidence type="ECO:0000313" key="3">
    <source>
        <dbReference type="Proteomes" id="UP001240697"/>
    </source>
</evidence>
<reference evidence="2 3" key="1">
    <citation type="submission" date="2023-05" db="EMBL/GenBank/DDBJ databases">
        <authorList>
            <person name="Yin Y."/>
            <person name="Lu Z."/>
        </authorList>
    </citation>
    <scope>NUCLEOTIDE SEQUENCE [LARGE SCALE GENOMIC DNA]</scope>
    <source>
        <strain evidence="2 3">ZM22</strain>
    </source>
</reference>
<proteinExistence type="predicted"/>
<accession>A0ABY8SXB9</accession>
<evidence type="ECO:0008006" key="4">
    <source>
        <dbReference type="Google" id="ProtNLM"/>
    </source>
</evidence>
<dbReference type="Proteomes" id="UP001240697">
    <property type="component" value="Chromosome"/>
</dbReference>
<gene>
    <name evidence="2" type="ORF">QMY55_11495</name>
</gene>
<sequence>MNALRQAPTDSSKPEGFDADLWEDATPEQQLVLKRIAKQRSRLQARSAARAQAQTLQTQVRDVEHVQPDAPLVDRVITFVRLHPIATAVAGAALMAVGPRKLMRWGSIALPWVMKLQQRRSRA</sequence>
<evidence type="ECO:0000256" key="1">
    <source>
        <dbReference type="SAM" id="MobiDB-lite"/>
    </source>
</evidence>
<name>A0ABY8SXB9_9BURK</name>
<dbReference type="RefSeq" id="WP_283488718.1">
    <property type="nucleotide sequence ID" value="NZ_CP125947.1"/>
</dbReference>
<evidence type="ECO:0000313" key="2">
    <source>
        <dbReference type="EMBL" id="WHS67692.1"/>
    </source>
</evidence>
<keyword evidence="3" id="KW-1185">Reference proteome</keyword>
<organism evidence="2 3">
    <name type="scientific">Comamonas resistens</name>
    <dbReference type="NCBI Taxonomy" id="3046670"/>
    <lineage>
        <taxon>Bacteria</taxon>
        <taxon>Pseudomonadati</taxon>
        <taxon>Pseudomonadota</taxon>
        <taxon>Betaproteobacteria</taxon>
        <taxon>Burkholderiales</taxon>
        <taxon>Comamonadaceae</taxon>
        <taxon>Comamonas</taxon>
    </lineage>
</organism>
<dbReference type="EMBL" id="CP125947">
    <property type="protein sequence ID" value="WHS67692.1"/>
    <property type="molecule type" value="Genomic_DNA"/>
</dbReference>
<feature type="region of interest" description="Disordered" evidence="1">
    <location>
        <begin position="1"/>
        <end position="21"/>
    </location>
</feature>